<dbReference type="SMART" id="SM00046">
    <property type="entry name" value="DAGKc"/>
    <property type="match status" value="1"/>
</dbReference>
<evidence type="ECO:0000256" key="10">
    <source>
        <dbReference type="ARBA" id="ARBA00023264"/>
    </source>
</evidence>
<sequence>MRLILNGKKADLPEVRNAVTAQRDQGPIEVRVTWEGGDMARLVSEALNEGCTRLVVGGGDGSVNEMVSALMTYPREQRPPLAILPLGTANDFAAACALPLDPDEALALAREGRPRPVDVGSANERFFLNVASGGFGARVTATTPEALKNFLGGGAYTLNGLLQALSFEPYQGRLLTPEGSLENRILVGAVCNGRQAGGGQPLAPNALLDDGLLDFVGLSAFGPQDLPQVLSELESPAPDNEFVIWMRLPWAEYQAEDPMPMNLDGEPLEAVPIRFQCHPGALDLILPQACPCLGG</sequence>
<feature type="active site" description="Proton acceptor" evidence="11">
    <location>
        <position position="266"/>
    </location>
</feature>
<comment type="similarity">
    <text evidence="11">Belongs to the diacylglycerol/lipid kinase family. YegS lipid kinase subfamily.</text>
</comment>
<evidence type="ECO:0000256" key="7">
    <source>
        <dbReference type="ARBA" id="ARBA00022842"/>
    </source>
</evidence>
<keyword evidence="1 11" id="KW-0444">Lipid biosynthesis</keyword>
<dbReference type="NCBIfam" id="TIGR00147">
    <property type="entry name" value="YegS/Rv2252/BmrU family lipid kinase"/>
    <property type="match status" value="1"/>
</dbReference>
<dbReference type="InterPro" id="IPR045540">
    <property type="entry name" value="YegS/DAGK_C"/>
</dbReference>
<dbReference type="InterPro" id="IPR050187">
    <property type="entry name" value="Lipid_Phosphate_FormReg"/>
</dbReference>
<proteinExistence type="inferred from homology"/>
<dbReference type="GO" id="GO:0005886">
    <property type="term" value="C:plasma membrane"/>
    <property type="evidence" value="ECO:0007669"/>
    <property type="project" value="TreeGrafter"/>
</dbReference>
<dbReference type="GO" id="GO:0005737">
    <property type="term" value="C:cytoplasm"/>
    <property type="evidence" value="ECO:0007669"/>
    <property type="project" value="UniProtKB-SubCell"/>
</dbReference>
<reference evidence="13 14" key="1">
    <citation type="submission" date="2019-04" db="EMBL/GenBank/DDBJ databases">
        <authorList>
            <person name="Hwang J.C."/>
        </authorList>
    </citation>
    <scope>NUCLEOTIDE SEQUENCE [LARGE SCALE GENOMIC DNA]</scope>
    <source>
        <strain evidence="13 14">IMCC35001</strain>
    </source>
</reference>
<feature type="binding site" evidence="11">
    <location>
        <begin position="59"/>
        <end position="65"/>
    </location>
    <ligand>
        <name>ATP</name>
        <dbReference type="ChEBI" id="CHEBI:30616"/>
    </ligand>
</feature>
<evidence type="ECO:0000259" key="12">
    <source>
        <dbReference type="PROSITE" id="PS50146"/>
    </source>
</evidence>
<organism evidence="13 14">
    <name type="scientific">Ferrimonas sediminicola</name>
    <dbReference type="NCBI Taxonomy" id="2569538"/>
    <lineage>
        <taxon>Bacteria</taxon>
        <taxon>Pseudomonadati</taxon>
        <taxon>Pseudomonadota</taxon>
        <taxon>Gammaproteobacteria</taxon>
        <taxon>Alteromonadales</taxon>
        <taxon>Ferrimonadaceae</taxon>
        <taxon>Ferrimonas</taxon>
    </lineage>
</organism>
<evidence type="ECO:0000256" key="1">
    <source>
        <dbReference type="ARBA" id="ARBA00022516"/>
    </source>
</evidence>
<evidence type="ECO:0000256" key="5">
    <source>
        <dbReference type="ARBA" id="ARBA00022777"/>
    </source>
</evidence>
<keyword evidence="5 11" id="KW-0418">Kinase</keyword>
<dbReference type="SUPFAM" id="SSF111331">
    <property type="entry name" value="NAD kinase/diacylglycerol kinase-like"/>
    <property type="match status" value="1"/>
</dbReference>
<comment type="subcellular location">
    <subcellularLocation>
        <location evidence="11">Cytoplasm</location>
    </subcellularLocation>
</comment>
<dbReference type="HAMAP" id="MF_01377">
    <property type="entry name" value="YegS"/>
    <property type="match status" value="1"/>
</dbReference>
<evidence type="ECO:0000256" key="9">
    <source>
        <dbReference type="ARBA" id="ARBA00023209"/>
    </source>
</evidence>
<feature type="binding site" evidence="11">
    <location>
        <position position="207"/>
    </location>
    <ligand>
        <name>Mg(2+)</name>
        <dbReference type="ChEBI" id="CHEBI:18420"/>
    </ligand>
</feature>
<keyword evidence="6 11" id="KW-0067">ATP-binding</keyword>
<dbReference type="AlphaFoldDB" id="A0A4U1BJ84"/>
<evidence type="ECO:0000256" key="2">
    <source>
        <dbReference type="ARBA" id="ARBA00022679"/>
    </source>
</evidence>
<feature type="binding site" evidence="11">
    <location>
        <position position="210"/>
    </location>
    <ligand>
        <name>Mg(2+)</name>
        <dbReference type="ChEBI" id="CHEBI:18420"/>
    </ligand>
</feature>
<feature type="binding site" evidence="11">
    <location>
        <position position="88"/>
    </location>
    <ligand>
        <name>ATP</name>
        <dbReference type="ChEBI" id="CHEBI:30616"/>
    </ligand>
</feature>
<dbReference type="Pfam" id="PF00781">
    <property type="entry name" value="DAGK_cat"/>
    <property type="match status" value="1"/>
</dbReference>
<dbReference type="GO" id="GO:0005524">
    <property type="term" value="F:ATP binding"/>
    <property type="evidence" value="ECO:0007669"/>
    <property type="project" value="UniProtKB-UniRule"/>
</dbReference>
<evidence type="ECO:0000256" key="6">
    <source>
        <dbReference type="ARBA" id="ARBA00022840"/>
    </source>
</evidence>
<comment type="caution">
    <text evidence="13">The sequence shown here is derived from an EMBL/GenBank/DDBJ whole genome shotgun (WGS) entry which is preliminary data.</text>
</comment>
<feature type="binding site" evidence="11">
    <location>
        <position position="33"/>
    </location>
    <ligand>
        <name>ATP</name>
        <dbReference type="ChEBI" id="CHEBI:30616"/>
    </ligand>
</feature>
<gene>
    <name evidence="13" type="primary">yegS</name>
    <name evidence="13" type="ORF">FCL40_02440</name>
</gene>
<evidence type="ECO:0000313" key="13">
    <source>
        <dbReference type="EMBL" id="TKB51433.1"/>
    </source>
</evidence>
<accession>A0A4U1BJ84</accession>
<name>A0A4U1BJ84_9GAMM</name>
<dbReference type="InterPro" id="IPR005218">
    <property type="entry name" value="Diacylglycerol/lipid_kinase"/>
</dbReference>
<dbReference type="GO" id="GO:0001727">
    <property type="term" value="F:lipid kinase activity"/>
    <property type="evidence" value="ECO:0007669"/>
    <property type="project" value="UniProtKB-UniRule"/>
</dbReference>
<keyword evidence="10 11" id="KW-1208">Phospholipid metabolism</keyword>
<dbReference type="GO" id="GO:0008654">
    <property type="term" value="P:phospholipid biosynthetic process"/>
    <property type="evidence" value="ECO:0007669"/>
    <property type="project" value="UniProtKB-UniRule"/>
</dbReference>
<dbReference type="Pfam" id="PF19279">
    <property type="entry name" value="YegS_C"/>
    <property type="match status" value="1"/>
</dbReference>
<feature type="binding site" evidence="11">
    <location>
        <position position="212"/>
    </location>
    <ligand>
        <name>Mg(2+)</name>
        <dbReference type="ChEBI" id="CHEBI:18420"/>
    </ligand>
</feature>
<dbReference type="Gene3D" id="3.40.50.10330">
    <property type="entry name" value="Probable inorganic polyphosphate/atp-NAD kinase, domain 1"/>
    <property type="match status" value="1"/>
</dbReference>
<keyword evidence="2 11" id="KW-0808">Transferase</keyword>
<comment type="function">
    <text evidence="11">Probably phosphorylates lipids; the in vivo substrate is unknown.</text>
</comment>
<keyword evidence="14" id="KW-1185">Reference proteome</keyword>
<evidence type="ECO:0000256" key="3">
    <source>
        <dbReference type="ARBA" id="ARBA00022723"/>
    </source>
</evidence>
<keyword evidence="7 11" id="KW-0460">Magnesium</keyword>
<evidence type="ECO:0000313" key="14">
    <source>
        <dbReference type="Proteomes" id="UP000305674"/>
    </source>
</evidence>
<dbReference type="InterPro" id="IPR001206">
    <property type="entry name" value="Diacylglycerol_kinase_cat_dom"/>
</dbReference>
<feature type="domain" description="DAGKc" evidence="12">
    <location>
        <begin position="1"/>
        <end position="125"/>
    </location>
</feature>
<dbReference type="PANTHER" id="PTHR12358:SF106">
    <property type="entry name" value="LIPID KINASE YEGS"/>
    <property type="match status" value="1"/>
</dbReference>
<dbReference type="InterPro" id="IPR022433">
    <property type="entry name" value="Lip_kinase_YegS"/>
</dbReference>
<keyword evidence="4 11" id="KW-0547">Nucleotide-binding</keyword>
<dbReference type="EMBL" id="SWCI01000001">
    <property type="protein sequence ID" value="TKB51433.1"/>
    <property type="molecule type" value="Genomic_DNA"/>
</dbReference>
<evidence type="ECO:0000256" key="8">
    <source>
        <dbReference type="ARBA" id="ARBA00023098"/>
    </source>
</evidence>
<dbReference type="NCBIfam" id="NF009602">
    <property type="entry name" value="PRK13054.1"/>
    <property type="match status" value="1"/>
</dbReference>
<dbReference type="OrthoDB" id="142078at2"/>
<dbReference type="RefSeq" id="WP_136850987.1">
    <property type="nucleotide sequence ID" value="NZ_SWCI01000001.1"/>
</dbReference>
<comment type="cofactor">
    <cofactor evidence="11">
        <name>Mg(2+)</name>
        <dbReference type="ChEBI" id="CHEBI:18420"/>
    </cofactor>
    <cofactor evidence="11">
        <name>Ca(2+)</name>
        <dbReference type="ChEBI" id="CHEBI:29108"/>
    </cofactor>
    <text evidence="11">Binds 1 Mg(2+) ion per subunit. Ca(2+) may be able to substitute.</text>
</comment>
<dbReference type="Proteomes" id="UP000305674">
    <property type="component" value="Unassembled WGS sequence"/>
</dbReference>
<keyword evidence="8 11" id="KW-0443">Lipid metabolism</keyword>
<protein>
    <recommendedName>
        <fullName evidence="11">Probable lipid kinase YegS-like</fullName>
        <ecNumber evidence="11">2.7.1.-</ecNumber>
    </recommendedName>
</protein>
<dbReference type="Gene3D" id="2.60.200.40">
    <property type="match status" value="1"/>
</dbReference>
<dbReference type="InterPro" id="IPR016064">
    <property type="entry name" value="NAD/diacylglycerol_kinase_sf"/>
</dbReference>
<keyword evidence="3 11" id="KW-0479">Metal-binding</keyword>
<keyword evidence="11" id="KW-0963">Cytoplasm</keyword>
<dbReference type="EC" id="2.7.1.-" evidence="11"/>
<dbReference type="GO" id="GO:0000287">
    <property type="term" value="F:magnesium ion binding"/>
    <property type="evidence" value="ECO:0007669"/>
    <property type="project" value="UniProtKB-UniRule"/>
</dbReference>
<dbReference type="InterPro" id="IPR017438">
    <property type="entry name" value="ATP-NAD_kinase_N"/>
</dbReference>
<dbReference type="PROSITE" id="PS50146">
    <property type="entry name" value="DAGK"/>
    <property type="match status" value="1"/>
</dbReference>
<evidence type="ECO:0000256" key="4">
    <source>
        <dbReference type="ARBA" id="ARBA00022741"/>
    </source>
</evidence>
<evidence type="ECO:0000256" key="11">
    <source>
        <dbReference type="HAMAP-Rule" id="MF_01377"/>
    </source>
</evidence>
<keyword evidence="9 11" id="KW-0594">Phospholipid biosynthesis</keyword>
<dbReference type="PANTHER" id="PTHR12358">
    <property type="entry name" value="SPHINGOSINE KINASE"/>
    <property type="match status" value="1"/>
</dbReference>